<comment type="similarity">
    <text evidence="6">Belongs to the Vsr family.</text>
</comment>
<gene>
    <name evidence="7" type="ORF">ACFP57_05550</name>
</gene>
<keyword evidence="1" id="KW-0540">Nuclease</keyword>
<dbReference type="SUPFAM" id="SSF52980">
    <property type="entry name" value="Restriction endonuclease-like"/>
    <property type="match status" value="1"/>
</dbReference>
<evidence type="ECO:0000256" key="2">
    <source>
        <dbReference type="ARBA" id="ARBA00022759"/>
    </source>
</evidence>
<dbReference type="CDD" id="cd00221">
    <property type="entry name" value="Vsr"/>
    <property type="match status" value="1"/>
</dbReference>
<name>A0ABW1X116_9ACTN</name>
<reference evidence="8" key="1">
    <citation type="journal article" date="2019" name="Int. J. Syst. Evol. Microbiol.">
        <title>The Global Catalogue of Microorganisms (GCM) 10K type strain sequencing project: providing services to taxonomists for standard genome sequencing and annotation.</title>
        <authorList>
            <consortium name="The Broad Institute Genomics Platform"/>
            <consortium name="The Broad Institute Genome Sequencing Center for Infectious Disease"/>
            <person name="Wu L."/>
            <person name="Ma J."/>
        </authorList>
    </citation>
    <scope>NUCLEOTIDE SEQUENCE [LARGE SCALE GENOMIC DNA]</scope>
    <source>
        <strain evidence="8">CGMCC 1.15277</strain>
    </source>
</reference>
<evidence type="ECO:0000313" key="7">
    <source>
        <dbReference type="EMBL" id="MFC6396454.1"/>
    </source>
</evidence>
<keyword evidence="2 7" id="KW-0255">Endonuclease</keyword>
<dbReference type="Proteomes" id="UP001596266">
    <property type="component" value="Unassembled WGS sequence"/>
</dbReference>
<dbReference type="EMBL" id="JBHSUA010000009">
    <property type="protein sequence ID" value="MFC6396454.1"/>
    <property type="molecule type" value="Genomic_DNA"/>
</dbReference>
<proteinExistence type="inferred from homology"/>
<evidence type="ECO:0000313" key="8">
    <source>
        <dbReference type="Proteomes" id="UP001596266"/>
    </source>
</evidence>
<dbReference type="GO" id="GO:0004519">
    <property type="term" value="F:endonuclease activity"/>
    <property type="evidence" value="ECO:0007669"/>
    <property type="project" value="UniProtKB-KW"/>
</dbReference>
<evidence type="ECO:0000256" key="6">
    <source>
        <dbReference type="ARBA" id="ARBA00029466"/>
    </source>
</evidence>
<keyword evidence="8" id="KW-1185">Reference proteome</keyword>
<keyword evidence="4" id="KW-0378">Hydrolase</keyword>
<keyword evidence="3" id="KW-0227">DNA damage</keyword>
<dbReference type="Pfam" id="PF03852">
    <property type="entry name" value="Vsr"/>
    <property type="match status" value="1"/>
</dbReference>
<protein>
    <submittedName>
        <fullName evidence="7">Very short patch repair endonuclease</fullName>
    </submittedName>
</protein>
<accession>A0ABW1X116</accession>
<evidence type="ECO:0000256" key="4">
    <source>
        <dbReference type="ARBA" id="ARBA00022801"/>
    </source>
</evidence>
<dbReference type="RefSeq" id="WP_343884907.1">
    <property type="nucleotide sequence ID" value="NZ_BAAAKI010000004.1"/>
</dbReference>
<dbReference type="InterPro" id="IPR004603">
    <property type="entry name" value="DNA_mismatch_endonuc_vsr"/>
</dbReference>
<dbReference type="NCBIfam" id="TIGR00632">
    <property type="entry name" value="vsr"/>
    <property type="match status" value="1"/>
</dbReference>
<evidence type="ECO:0000256" key="1">
    <source>
        <dbReference type="ARBA" id="ARBA00022722"/>
    </source>
</evidence>
<evidence type="ECO:0000256" key="3">
    <source>
        <dbReference type="ARBA" id="ARBA00022763"/>
    </source>
</evidence>
<evidence type="ECO:0000256" key="5">
    <source>
        <dbReference type="ARBA" id="ARBA00023204"/>
    </source>
</evidence>
<dbReference type="Gene3D" id="3.40.960.10">
    <property type="entry name" value="VSR Endonuclease"/>
    <property type="match status" value="1"/>
</dbReference>
<comment type="caution">
    <text evidence="7">The sequence shown here is derived from an EMBL/GenBank/DDBJ whole genome shotgun (WGS) entry which is preliminary data.</text>
</comment>
<dbReference type="InterPro" id="IPR011335">
    <property type="entry name" value="Restrct_endonuc-II-like"/>
</dbReference>
<sequence length="123" mass="13845">MSEQKRAGTAPELALRRLLHAKGYRYRVGAKVPGMPRRTIDVAFTRKKLAVFVDGCFWHGCPEHCVSPKNNAEWWAAKLEANRARDSDTDAALASAGWRVVRIWEHETPADAVDRIEATLKDC</sequence>
<keyword evidence="5" id="KW-0234">DNA repair</keyword>
<organism evidence="7 8">
    <name type="scientific">Luteococcus sanguinis</name>
    <dbReference type="NCBI Taxonomy" id="174038"/>
    <lineage>
        <taxon>Bacteria</taxon>
        <taxon>Bacillati</taxon>
        <taxon>Actinomycetota</taxon>
        <taxon>Actinomycetes</taxon>
        <taxon>Propionibacteriales</taxon>
        <taxon>Propionibacteriaceae</taxon>
        <taxon>Luteococcus</taxon>
    </lineage>
</organism>